<evidence type="ECO:0000313" key="3">
    <source>
        <dbReference type="Proteomes" id="UP001367676"/>
    </source>
</evidence>
<feature type="region of interest" description="Disordered" evidence="1">
    <location>
        <begin position="74"/>
        <end position="99"/>
    </location>
</feature>
<evidence type="ECO:0000256" key="1">
    <source>
        <dbReference type="SAM" id="MobiDB-lite"/>
    </source>
</evidence>
<comment type="caution">
    <text evidence="2">The sequence shown here is derived from an EMBL/GenBank/DDBJ whole genome shotgun (WGS) entry which is preliminary data.</text>
</comment>
<sequence>MMIDSFFDFLSKLDAADRPIVDCHFMTKLHDIDRILSNLLKKNHSSAFNTHRAEEKTKRKESIPSKIEIKKGKMSFGDDEKRNSIDAGRPIRSESDDTFSRMEKYMSRDLDGSDNSDCEMKSETVASKDLFQTDYPDECFNEKKKQKDVSNEDVTSSNSKPAITAIEDDTYIKKLNSEKANVESNTDPNRDNYPFIVKVIEDVYTCQLCSINNLPKNNLITHVNGRQHKNALIRLNESEAKSGSKVRDTSLPTVLLYECTLCKTEINSRDFREITAYSNEIERITELLCHFYTKK</sequence>
<dbReference type="Proteomes" id="UP001367676">
    <property type="component" value="Unassembled WGS sequence"/>
</dbReference>
<gene>
    <name evidence="2" type="ORF">V9T40_007692</name>
</gene>
<proteinExistence type="predicted"/>
<dbReference type="AlphaFoldDB" id="A0AAN9TVS0"/>
<accession>A0AAN9TVS0</accession>
<protein>
    <recommendedName>
        <fullName evidence="4">U1-type domain-containing protein</fullName>
    </recommendedName>
</protein>
<dbReference type="EMBL" id="JBBCAQ010000020">
    <property type="protein sequence ID" value="KAK7592940.1"/>
    <property type="molecule type" value="Genomic_DNA"/>
</dbReference>
<keyword evidence="3" id="KW-1185">Reference proteome</keyword>
<evidence type="ECO:0000313" key="2">
    <source>
        <dbReference type="EMBL" id="KAK7592940.1"/>
    </source>
</evidence>
<evidence type="ECO:0008006" key="4">
    <source>
        <dbReference type="Google" id="ProtNLM"/>
    </source>
</evidence>
<reference evidence="2 3" key="1">
    <citation type="submission" date="2024-03" db="EMBL/GenBank/DDBJ databases">
        <title>Adaptation during the transition from Ophiocordyceps entomopathogen to insect associate is accompanied by gene loss and intensified selection.</title>
        <authorList>
            <person name="Ward C.M."/>
            <person name="Onetto C.A."/>
            <person name="Borneman A.R."/>
        </authorList>
    </citation>
    <scope>NUCLEOTIDE SEQUENCE [LARGE SCALE GENOMIC DNA]</scope>
    <source>
        <strain evidence="2">AWRI1</strain>
        <tissue evidence="2">Single Adult Female</tissue>
    </source>
</reference>
<name>A0AAN9TVS0_9HEMI</name>
<organism evidence="2 3">
    <name type="scientific">Parthenolecanium corni</name>
    <dbReference type="NCBI Taxonomy" id="536013"/>
    <lineage>
        <taxon>Eukaryota</taxon>
        <taxon>Metazoa</taxon>
        <taxon>Ecdysozoa</taxon>
        <taxon>Arthropoda</taxon>
        <taxon>Hexapoda</taxon>
        <taxon>Insecta</taxon>
        <taxon>Pterygota</taxon>
        <taxon>Neoptera</taxon>
        <taxon>Paraneoptera</taxon>
        <taxon>Hemiptera</taxon>
        <taxon>Sternorrhyncha</taxon>
        <taxon>Coccoidea</taxon>
        <taxon>Coccidae</taxon>
        <taxon>Parthenolecanium</taxon>
    </lineage>
</organism>